<evidence type="ECO:0000313" key="1">
    <source>
        <dbReference type="EMBL" id="KAI3772028.1"/>
    </source>
</evidence>
<reference evidence="1 2" key="2">
    <citation type="journal article" date="2022" name="Mol. Ecol. Resour.">
        <title>The genomes of chicory, endive, great burdock and yacon provide insights into Asteraceae paleo-polyploidization history and plant inulin production.</title>
        <authorList>
            <person name="Fan W."/>
            <person name="Wang S."/>
            <person name="Wang H."/>
            <person name="Wang A."/>
            <person name="Jiang F."/>
            <person name="Liu H."/>
            <person name="Zhao H."/>
            <person name="Xu D."/>
            <person name="Zhang Y."/>
        </authorList>
    </citation>
    <scope>NUCLEOTIDE SEQUENCE [LARGE SCALE GENOMIC DNA]</scope>
    <source>
        <strain evidence="2">cv. Niubang</strain>
    </source>
</reference>
<accession>A0ACB9FL05</accession>
<protein>
    <submittedName>
        <fullName evidence="1">Uncharacterized protein</fullName>
    </submittedName>
</protein>
<sequence>MERWMTIYNHRKILIFHFLIANGMILRKLSASLTTGYGASCHSMHLRLLHTSCIRPLKKQRLRRNFHNPKPSNPKRSPPTIAPIVSDSTIVQWNTTITNYMRSGQCDSALSMFEKMSHRTSVSWNAMISGYLLNNRFDLARQMFDKMPERDLVSWNVMITGCVRNGNLGMARKLFDQMPERDAVSWNAMLSGYAQNGYVEEARMVFDRMPNKNSISWNGILAAYVQNGRMDDARKLFESNSAWDVISWNCLMGGYVRKKKLVDARWLFDRIPIRDEVSWNTMISGYAQNGQLSEAQKLFDESPVRDVYTWTAMVSGYVQNGMLDEARRVFDEMPVKNSVSWNAIIAGYMQCKNIDVAKELFDAMPCKNVSSWNTMITGFAQSSLIDLARDLFDKMPRRDCISWGAIIAGYAHLGHNEEALRLFVEMNRDGEKANRSIFSCILSTCAEITSLELGNQLHAQLFKVGLGSGWYVGNALLAMYCKCGNIDQAYVIFEEIADKDIVSWNTIIAGYARHGFGKEALRIFESMTRSGVKPDEVTMVGVLSACSHSGLVDIGTEYFYTMDRDYGITANSKHYTCMIDLLGRAGRLDDAQNLMKNMPFEPDAATWGALLGASRIYGNTELGEKAAEMVFQMEPNNAGMYILLSNMYAASGRWADVGTMRLKMRDSGVKKVPGYSWLHVQNKIHTFSVGDSTHPETARIYAYLEELDFRLKKEGYISSPKLVLHDVEEEEKEHMLKYHSEKLAVAFGILNIQAGRPIRVFKNLRVCTDCHNVIKHISKIVGRLIIVRDSHRFHHFRDGVCSCGDYW</sequence>
<comment type="caution">
    <text evidence="1">The sequence shown here is derived from an EMBL/GenBank/DDBJ whole genome shotgun (WGS) entry which is preliminary data.</text>
</comment>
<keyword evidence="2" id="KW-1185">Reference proteome</keyword>
<name>A0ACB9FL05_ARCLA</name>
<evidence type="ECO:0000313" key="2">
    <source>
        <dbReference type="Proteomes" id="UP001055879"/>
    </source>
</evidence>
<dbReference type="EMBL" id="CM042047">
    <property type="protein sequence ID" value="KAI3772028.1"/>
    <property type="molecule type" value="Genomic_DNA"/>
</dbReference>
<organism evidence="1 2">
    <name type="scientific">Arctium lappa</name>
    <name type="common">Greater burdock</name>
    <name type="synonym">Lappa major</name>
    <dbReference type="NCBI Taxonomy" id="4217"/>
    <lineage>
        <taxon>Eukaryota</taxon>
        <taxon>Viridiplantae</taxon>
        <taxon>Streptophyta</taxon>
        <taxon>Embryophyta</taxon>
        <taxon>Tracheophyta</taxon>
        <taxon>Spermatophyta</taxon>
        <taxon>Magnoliopsida</taxon>
        <taxon>eudicotyledons</taxon>
        <taxon>Gunneridae</taxon>
        <taxon>Pentapetalae</taxon>
        <taxon>asterids</taxon>
        <taxon>campanulids</taxon>
        <taxon>Asterales</taxon>
        <taxon>Asteraceae</taxon>
        <taxon>Carduoideae</taxon>
        <taxon>Cardueae</taxon>
        <taxon>Arctiinae</taxon>
        <taxon>Arctium</taxon>
    </lineage>
</organism>
<dbReference type="Proteomes" id="UP001055879">
    <property type="component" value="Linkage Group LG01"/>
</dbReference>
<reference evidence="2" key="1">
    <citation type="journal article" date="2022" name="Mol. Ecol. Resour.">
        <title>The genomes of chicory, endive, great burdock and yacon provide insights into Asteraceae palaeo-polyploidization history and plant inulin production.</title>
        <authorList>
            <person name="Fan W."/>
            <person name="Wang S."/>
            <person name="Wang H."/>
            <person name="Wang A."/>
            <person name="Jiang F."/>
            <person name="Liu H."/>
            <person name="Zhao H."/>
            <person name="Xu D."/>
            <person name="Zhang Y."/>
        </authorList>
    </citation>
    <scope>NUCLEOTIDE SEQUENCE [LARGE SCALE GENOMIC DNA]</scope>
    <source>
        <strain evidence="2">cv. Niubang</strain>
    </source>
</reference>
<gene>
    <name evidence="1" type="ORF">L6452_03202</name>
</gene>
<proteinExistence type="predicted"/>